<evidence type="ECO:0000313" key="2">
    <source>
        <dbReference type="Proteomes" id="UP000054815"/>
    </source>
</evidence>
<proteinExistence type="predicted"/>
<protein>
    <submittedName>
        <fullName evidence="1">Uncharacterized protein</fullName>
    </submittedName>
</protein>
<gene>
    <name evidence="1" type="ORF">T4E_9544</name>
</gene>
<accession>A0A0V0Y934</accession>
<sequence>MSMFILSSSGIHVGVADADMRIRYDVMKHILVFNPRTKSVAFRGVPFLPANDVRRMNNGVFNAMTDEEYY</sequence>
<name>A0A0V0Y934_TRIPS</name>
<dbReference type="AlphaFoldDB" id="A0A0V0Y934"/>
<organism evidence="1 2">
    <name type="scientific">Trichinella pseudospiralis</name>
    <name type="common">Parasitic roundworm</name>
    <dbReference type="NCBI Taxonomy" id="6337"/>
    <lineage>
        <taxon>Eukaryota</taxon>
        <taxon>Metazoa</taxon>
        <taxon>Ecdysozoa</taxon>
        <taxon>Nematoda</taxon>
        <taxon>Enoplea</taxon>
        <taxon>Dorylaimia</taxon>
        <taxon>Trichinellida</taxon>
        <taxon>Trichinellidae</taxon>
        <taxon>Trichinella</taxon>
    </lineage>
</organism>
<evidence type="ECO:0000313" key="1">
    <source>
        <dbReference type="EMBL" id="KRX96482.1"/>
    </source>
</evidence>
<dbReference type="EMBL" id="JYDU01000043">
    <property type="protein sequence ID" value="KRX96482.1"/>
    <property type="molecule type" value="Genomic_DNA"/>
</dbReference>
<reference evidence="1 2" key="1">
    <citation type="submission" date="2015-01" db="EMBL/GenBank/DDBJ databases">
        <title>Evolution of Trichinella species and genotypes.</title>
        <authorList>
            <person name="Korhonen P.K."/>
            <person name="Edoardo P."/>
            <person name="Giuseppe L.R."/>
            <person name="Gasser R.B."/>
        </authorList>
    </citation>
    <scope>NUCLEOTIDE SEQUENCE [LARGE SCALE GENOMIC DNA]</scope>
    <source>
        <strain evidence="1">ISS141</strain>
    </source>
</reference>
<dbReference type="Proteomes" id="UP000054815">
    <property type="component" value="Unassembled WGS sequence"/>
</dbReference>
<comment type="caution">
    <text evidence="1">The sequence shown here is derived from an EMBL/GenBank/DDBJ whole genome shotgun (WGS) entry which is preliminary data.</text>
</comment>